<protein>
    <submittedName>
        <fullName evidence="2">Uncharacterized protein</fullName>
    </submittedName>
</protein>
<feature type="transmembrane region" description="Helical" evidence="1">
    <location>
        <begin position="79"/>
        <end position="97"/>
    </location>
</feature>
<keyword evidence="1" id="KW-0472">Membrane</keyword>
<name>A0A951QRM4_9CYAN</name>
<reference evidence="2" key="1">
    <citation type="submission" date="2021-05" db="EMBL/GenBank/DDBJ databases">
        <authorList>
            <person name="Pietrasiak N."/>
            <person name="Ward R."/>
            <person name="Stajich J.E."/>
            <person name="Kurbessoian T."/>
        </authorList>
    </citation>
    <scope>NUCLEOTIDE SEQUENCE</scope>
    <source>
        <strain evidence="2">GSE-NOS-MK-12-04C</strain>
    </source>
</reference>
<dbReference type="Proteomes" id="UP000729701">
    <property type="component" value="Unassembled WGS sequence"/>
</dbReference>
<gene>
    <name evidence="2" type="ORF">KME60_21550</name>
</gene>
<evidence type="ECO:0000313" key="2">
    <source>
        <dbReference type="EMBL" id="MBW4669923.1"/>
    </source>
</evidence>
<keyword evidence="1" id="KW-1133">Transmembrane helix</keyword>
<proteinExistence type="predicted"/>
<reference evidence="2" key="2">
    <citation type="journal article" date="2022" name="Microbiol. Resour. Announc.">
        <title>Metagenome Sequencing to Explore Phylogenomics of Terrestrial Cyanobacteria.</title>
        <authorList>
            <person name="Ward R.D."/>
            <person name="Stajich J.E."/>
            <person name="Johansen J.R."/>
            <person name="Huntemann M."/>
            <person name="Clum A."/>
            <person name="Foster B."/>
            <person name="Foster B."/>
            <person name="Roux S."/>
            <person name="Palaniappan K."/>
            <person name="Varghese N."/>
            <person name="Mukherjee S."/>
            <person name="Reddy T.B.K."/>
            <person name="Daum C."/>
            <person name="Copeland A."/>
            <person name="Chen I.A."/>
            <person name="Ivanova N.N."/>
            <person name="Kyrpides N.C."/>
            <person name="Shapiro N."/>
            <person name="Eloe-Fadrosh E.A."/>
            <person name="Pietrasiak N."/>
        </authorList>
    </citation>
    <scope>NUCLEOTIDE SEQUENCE</scope>
    <source>
        <strain evidence="2">GSE-NOS-MK-12-04C</strain>
    </source>
</reference>
<dbReference type="EMBL" id="JAHHGZ010000025">
    <property type="protein sequence ID" value="MBW4669923.1"/>
    <property type="molecule type" value="Genomic_DNA"/>
</dbReference>
<accession>A0A951QRM4</accession>
<dbReference type="AlphaFoldDB" id="A0A951QRM4"/>
<evidence type="ECO:0000256" key="1">
    <source>
        <dbReference type="SAM" id="Phobius"/>
    </source>
</evidence>
<keyword evidence="1" id="KW-0812">Transmembrane</keyword>
<feature type="transmembrane region" description="Helical" evidence="1">
    <location>
        <begin position="20"/>
        <end position="39"/>
    </location>
</feature>
<feature type="transmembrane region" description="Helical" evidence="1">
    <location>
        <begin position="51"/>
        <end position="73"/>
    </location>
</feature>
<organism evidence="2 3">
    <name type="scientific">Cyanomargarita calcarea GSE-NOS-MK-12-04C</name>
    <dbReference type="NCBI Taxonomy" id="2839659"/>
    <lineage>
        <taxon>Bacteria</taxon>
        <taxon>Bacillati</taxon>
        <taxon>Cyanobacteriota</taxon>
        <taxon>Cyanophyceae</taxon>
        <taxon>Nostocales</taxon>
        <taxon>Cyanomargaritaceae</taxon>
        <taxon>Cyanomargarita</taxon>
    </lineage>
</organism>
<evidence type="ECO:0000313" key="3">
    <source>
        <dbReference type="Proteomes" id="UP000729701"/>
    </source>
</evidence>
<sequence length="118" mass="13279">MLDFNTLAEFSRANCVSICAFLVPANLLATLLTMSLVVMRRPSQQIWQATAIASTFAFVMIMHVYTWFAIGVVMAPTYILLWLAITCLVANIAAILFHKGLVSKWVGELTPHFVMRWK</sequence>
<comment type="caution">
    <text evidence="2">The sequence shown here is derived from an EMBL/GenBank/DDBJ whole genome shotgun (WGS) entry which is preliminary data.</text>
</comment>